<proteinExistence type="predicted"/>
<reference evidence="1 2" key="1">
    <citation type="submission" date="2020-08" db="EMBL/GenBank/DDBJ databases">
        <title>Genomic Encyclopedia of Type Strains, Phase IV (KMG-IV): sequencing the most valuable type-strain genomes for metagenomic binning, comparative biology and taxonomic classification.</title>
        <authorList>
            <person name="Goeker M."/>
        </authorList>
    </citation>
    <scope>NUCLEOTIDE SEQUENCE [LARGE SCALE GENOMIC DNA]</scope>
    <source>
        <strain evidence="1 2">DSM 12421</strain>
    </source>
</reference>
<dbReference type="EMBL" id="JACHFY010000002">
    <property type="protein sequence ID" value="MBB5252737.1"/>
    <property type="molecule type" value="Genomic_DNA"/>
</dbReference>
<gene>
    <name evidence="1" type="ORF">HNQ62_000470</name>
</gene>
<comment type="caution">
    <text evidence="1">The sequence shown here is derived from an EMBL/GenBank/DDBJ whole genome shotgun (WGS) entry which is preliminary data.</text>
</comment>
<organism evidence="1 2">
    <name type="scientific">Sulfurisphaera ohwakuensis</name>
    <dbReference type="NCBI Taxonomy" id="69656"/>
    <lineage>
        <taxon>Archaea</taxon>
        <taxon>Thermoproteota</taxon>
        <taxon>Thermoprotei</taxon>
        <taxon>Sulfolobales</taxon>
        <taxon>Sulfolobaceae</taxon>
        <taxon>Sulfurisphaera</taxon>
    </lineage>
</organism>
<dbReference type="Proteomes" id="UP000582213">
    <property type="component" value="Unassembled WGS sequence"/>
</dbReference>
<evidence type="ECO:0000313" key="2">
    <source>
        <dbReference type="Proteomes" id="UP000582213"/>
    </source>
</evidence>
<protein>
    <submittedName>
        <fullName evidence="1">Uncharacterized protein</fullName>
    </submittedName>
</protein>
<name>A0A7J9RP13_SULOH</name>
<accession>A0A7J9RP13</accession>
<sequence>MDKKLIKFLSTTEGTLSVIKKAPPSDDKFKKLIKKVIIDESKLIENVLLGEDMINAMKVGYKNAILGFLHSAEENNRFLIERASLSTFITHTTTAYYEALKNMDWHKLVDDGFIIRSGGEALTKIRKYTGIREVNATTIYFTGVPVCEKHLKWEKYAMSIHEIFSELGMKRNKKEIKCKYCKNDAKYFILAMPKASALIALACETVGKNSNSLLKIYANLSRILHPYGFTNLDKDIVFTIWARDLLMILSEINELLFPCNFKERRGSSNNRKSALQFLKDWKSRKNSTSNINGIG</sequence>
<dbReference type="AlphaFoldDB" id="A0A7J9RP13"/>
<evidence type="ECO:0000313" key="1">
    <source>
        <dbReference type="EMBL" id="MBB5252737.1"/>
    </source>
</evidence>